<comment type="caution">
    <text evidence="3">The sequence shown here is derived from an EMBL/GenBank/DDBJ whole genome shotgun (WGS) entry which is preliminary data.</text>
</comment>
<dbReference type="Gene3D" id="2.60.40.2230">
    <property type="entry name" value="Uncharacterised protein YcnI-like PF07987, DUF1775"/>
    <property type="match status" value="1"/>
</dbReference>
<dbReference type="Pfam" id="PF07987">
    <property type="entry name" value="DUF1775"/>
    <property type="match status" value="1"/>
</dbReference>
<dbReference type="InterPro" id="IPR012533">
    <property type="entry name" value="YcnI-copper_dom"/>
</dbReference>
<sequence>MSKTLFTAALVAAGTLVAGTLGATAHVSLEVQEAPVGSTYKATFRVPHGCEGKPTNVVRVQIPDGVIAVKPQPKAGWTLEKLRGDYGKTYDYYGTPTSEGVKEVVWSGGNLGDDEYDEFVLRGFLTTDLKPGDTLHFAVVQECPEGLAERWIEVPAAGQSADDLELPAPGVKLLEKTGGH</sequence>
<keyword evidence="4" id="KW-1185">Reference proteome</keyword>
<dbReference type="AlphaFoldDB" id="A0A931HYD1"/>
<keyword evidence="1" id="KW-0732">Signal</keyword>
<protein>
    <submittedName>
        <fullName evidence="3">YcnI family protein</fullName>
    </submittedName>
</protein>
<feature type="chain" id="PRO_5036828831" evidence="1">
    <location>
        <begin position="26"/>
        <end position="180"/>
    </location>
</feature>
<feature type="signal peptide" evidence="1">
    <location>
        <begin position="1"/>
        <end position="25"/>
    </location>
</feature>
<evidence type="ECO:0000256" key="1">
    <source>
        <dbReference type="SAM" id="SignalP"/>
    </source>
</evidence>
<evidence type="ECO:0000313" key="4">
    <source>
        <dbReference type="Proteomes" id="UP000631694"/>
    </source>
</evidence>
<dbReference type="EMBL" id="JADZLT010000036">
    <property type="protein sequence ID" value="MBH0236385.1"/>
    <property type="molecule type" value="Genomic_DNA"/>
</dbReference>
<reference evidence="3" key="1">
    <citation type="submission" date="2020-12" db="EMBL/GenBank/DDBJ databases">
        <title>Methylobrevis albus sp. nov., isolated from fresh water lack sediment.</title>
        <authorList>
            <person name="Zou Q."/>
        </authorList>
    </citation>
    <scope>NUCLEOTIDE SEQUENCE</scope>
    <source>
        <strain evidence="3">L22</strain>
    </source>
</reference>
<accession>A0A931HYD1</accession>
<evidence type="ECO:0000313" key="3">
    <source>
        <dbReference type="EMBL" id="MBH0236385.1"/>
    </source>
</evidence>
<organism evidence="3 4">
    <name type="scientific">Methylobrevis albus</name>
    <dbReference type="NCBI Taxonomy" id="2793297"/>
    <lineage>
        <taxon>Bacteria</taxon>
        <taxon>Pseudomonadati</taxon>
        <taxon>Pseudomonadota</taxon>
        <taxon>Alphaproteobacteria</taxon>
        <taxon>Hyphomicrobiales</taxon>
        <taxon>Pleomorphomonadaceae</taxon>
        <taxon>Methylobrevis</taxon>
    </lineage>
</organism>
<feature type="domain" description="YncI copper-binding" evidence="2">
    <location>
        <begin position="26"/>
        <end position="173"/>
    </location>
</feature>
<dbReference type="Proteomes" id="UP000631694">
    <property type="component" value="Unassembled WGS sequence"/>
</dbReference>
<dbReference type="InterPro" id="IPR038507">
    <property type="entry name" value="YcnI-like_sf"/>
</dbReference>
<dbReference type="CDD" id="cd08545">
    <property type="entry name" value="YcnI_like"/>
    <property type="match status" value="1"/>
</dbReference>
<name>A0A931HYD1_9HYPH</name>
<dbReference type="RefSeq" id="WP_197309482.1">
    <property type="nucleotide sequence ID" value="NZ_JADZLT010000036.1"/>
</dbReference>
<evidence type="ECO:0000259" key="2">
    <source>
        <dbReference type="Pfam" id="PF07987"/>
    </source>
</evidence>
<gene>
    <name evidence="3" type="ORF">I5731_00990</name>
</gene>
<proteinExistence type="predicted"/>